<keyword evidence="1" id="KW-1133">Transmembrane helix</keyword>
<dbReference type="EMBL" id="LNIX01000012">
    <property type="protein sequence ID" value="OXA48271.1"/>
    <property type="molecule type" value="Genomic_DNA"/>
</dbReference>
<sequence>MKSKTILHSCAKKLADWQRLISVILKTLTPFNALRRIATFSEFLYPQIITWDKKTRGPIPNSGFKLVPWFLISGVAILAALPTFWIGIREIISNKKDPAISVAHSLIIIFHFCDQSVVIGIIFTLLCKTRESCYIFGSLIRLSNLDELKGKIIYLTREHTEVSNELRVDTYTKMTTTHDLFNKLKEFPCKIRFSSRCDDICDERMTIGLPKRERSAAERSDRTHVVFRDFKFQITYTPLIFFKLS</sequence>
<reference evidence="2 3" key="1">
    <citation type="submission" date="2015-12" db="EMBL/GenBank/DDBJ databases">
        <title>The genome of Folsomia candida.</title>
        <authorList>
            <person name="Faddeeva A."/>
            <person name="Derks M.F."/>
            <person name="Anvar Y."/>
            <person name="Smit S."/>
            <person name="Van Straalen N."/>
            <person name="Roelofs D."/>
        </authorList>
    </citation>
    <scope>NUCLEOTIDE SEQUENCE [LARGE SCALE GENOMIC DNA]</scope>
    <source>
        <strain evidence="2 3">VU population</strain>
        <tissue evidence="2">Whole body</tissue>
    </source>
</reference>
<accession>A0A226DU79</accession>
<feature type="transmembrane region" description="Helical" evidence="1">
    <location>
        <begin position="100"/>
        <end position="126"/>
    </location>
</feature>
<evidence type="ECO:0000313" key="2">
    <source>
        <dbReference type="EMBL" id="OXA48271.1"/>
    </source>
</evidence>
<organism evidence="2 3">
    <name type="scientific">Folsomia candida</name>
    <name type="common">Springtail</name>
    <dbReference type="NCBI Taxonomy" id="158441"/>
    <lineage>
        <taxon>Eukaryota</taxon>
        <taxon>Metazoa</taxon>
        <taxon>Ecdysozoa</taxon>
        <taxon>Arthropoda</taxon>
        <taxon>Hexapoda</taxon>
        <taxon>Collembola</taxon>
        <taxon>Entomobryomorpha</taxon>
        <taxon>Isotomoidea</taxon>
        <taxon>Isotomidae</taxon>
        <taxon>Proisotominae</taxon>
        <taxon>Folsomia</taxon>
    </lineage>
</organism>
<gene>
    <name evidence="2" type="ORF">Fcan01_17443</name>
</gene>
<keyword evidence="1" id="KW-0472">Membrane</keyword>
<dbReference type="Proteomes" id="UP000198287">
    <property type="component" value="Unassembled WGS sequence"/>
</dbReference>
<feature type="transmembrane region" description="Helical" evidence="1">
    <location>
        <begin position="66"/>
        <end position="88"/>
    </location>
</feature>
<name>A0A226DU79_FOLCA</name>
<evidence type="ECO:0000256" key="1">
    <source>
        <dbReference type="SAM" id="Phobius"/>
    </source>
</evidence>
<proteinExistence type="predicted"/>
<evidence type="ECO:0000313" key="3">
    <source>
        <dbReference type="Proteomes" id="UP000198287"/>
    </source>
</evidence>
<keyword evidence="1" id="KW-0812">Transmembrane</keyword>
<comment type="caution">
    <text evidence="2">The sequence shown here is derived from an EMBL/GenBank/DDBJ whole genome shotgun (WGS) entry which is preliminary data.</text>
</comment>
<keyword evidence="3" id="KW-1185">Reference proteome</keyword>
<dbReference type="AlphaFoldDB" id="A0A226DU79"/>
<protein>
    <submittedName>
        <fullName evidence="2">Uncharacterized protein</fullName>
    </submittedName>
</protein>